<reference evidence="1 2" key="1">
    <citation type="submission" date="2010-05" db="EMBL/GenBank/DDBJ databases">
        <title>The Genome Sequence of Thecamonas trahens ATCC 50062.</title>
        <authorList>
            <consortium name="The Broad Institute Genome Sequencing Platform"/>
            <person name="Russ C."/>
            <person name="Cuomo C."/>
            <person name="Shea T."/>
            <person name="Young S.K."/>
            <person name="Zeng Q."/>
            <person name="Koehrsen M."/>
            <person name="Haas B."/>
            <person name="Borodovsky M."/>
            <person name="Guigo R."/>
            <person name="Alvarado L."/>
            <person name="Berlin A."/>
            <person name="Bochicchio J."/>
            <person name="Borenstein D."/>
            <person name="Chapman S."/>
            <person name="Chen Z."/>
            <person name="Freedman E."/>
            <person name="Gellesch M."/>
            <person name="Goldberg J."/>
            <person name="Griggs A."/>
            <person name="Gujja S."/>
            <person name="Heilman E."/>
            <person name="Heiman D."/>
            <person name="Hepburn T."/>
            <person name="Howarth C."/>
            <person name="Jen D."/>
            <person name="Larson L."/>
            <person name="Mehta T."/>
            <person name="Park D."/>
            <person name="Pearson M."/>
            <person name="Roberts A."/>
            <person name="Saif S."/>
            <person name="Shenoy N."/>
            <person name="Sisk P."/>
            <person name="Stolte C."/>
            <person name="Sykes S."/>
            <person name="Thomson T."/>
            <person name="Walk T."/>
            <person name="White J."/>
            <person name="Yandava C."/>
            <person name="Burger G."/>
            <person name="Gray M.W."/>
            <person name="Holland P.W.H."/>
            <person name="King N."/>
            <person name="Lang F.B.F."/>
            <person name="Roger A.J."/>
            <person name="Ruiz-Trillo I."/>
            <person name="Lander E."/>
            <person name="Nusbaum C."/>
        </authorList>
    </citation>
    <scope>NUCLEOTIDE SEQUENCE [LARGE SCALE GENOMIC DNA]</scope>
    <source>
        <strain evidence="1 2">ATCC 50062</strain>
    </source>
</reference>
<dbReference type="AlphaFoldDB" id="A0A0L0DLW5"/>
<dbReference type="RefSeq" id="XP_013754568.1">
    <property type="nucleotide sequence ID" value="XM_013899114.1"/>
</dbReference>
<evidence type="ECO:0000313" key="1">
    <source>
        <dbReference type="EMBL" id="KNC53307.1"/>
    </source>
</evidence>
<keyword evidence="2" id="KW-1185">Reference proteome</keyword>
<accession>A0A0L0DLW5</accession>
<gene>
    <name evidence="1" type="ORF">AMSG_08801</name>
</gene>
<protein>
    <submittedName>
        <fullName evidence="1">Uncharacterized protein</fullName>
    </submittedName>
</protein>
<evidence type="ECO:0000313" key="2">
    <source>
        <dbReference type="Proteomes" id="UP000054408"/>
    </source>
</evidence>
<dbReference type="Proteomes" id="UP000054408">
    <property type="component" value="Unassembled WGS sequence"/>
</dbReference>
<organism evidence="1 2">
    <name type="scientific">Thecamonas trahens ATCC 50062</name>
    <dbReference type="NCBI Taxonomy" id="461836"/>
    <lineage>
        <taxon>Eukaryota</taxon>
        <taxon>Apusozoa</taxon>
        <taxon>Apusomonadida</taxon>
        <taxon>Apusomonadidae</taxon>
        <taxon>Thecamonas</taxon>
    </lineage>
</organism>
<dbReference type="EMBL" id="GL349480">
    <property type="protein sequence ID" value="KNC53307.1"/>
    <property type="molecule type" value="Genomic_DNA"/>
</dbReference>
<sequence>MPVQGMRRPEEVVDMSLALPLPSPAAFSRRRPFPSRLKASDNLFGELELGLGELGGLDLGSLGDLNLNLGNLDELTDLDNLDLSALDNVEPSPISLEECFPEAEWYSSASQSVSPSASLSPAPLSPAPLSPAPLSPAPLSPAPLTPGFVCATVGDAEAQAFAELAGELQTVLTVVRWSHLCPTRLLARVDADLSLLLPYAECSSPGQMAAMKHGMAEAAQVMAEVAADAPTGTSLAKLIVAIRARFVEPYSLQRGRDLWAITFPGAKNSFEGSWAGVLLPQGATVYASLVGHMVVLAAAIEAERPKAAATKATLRKVFATAAPAVANGLFRFAAHLWGRGQANAIVERYVKAAVPSGDGSASSAIFAARRNLKATIQPIVRAALSACARRCTCSSLDTFASASTSHKRRRTPTLLDCEPEVRPVKRLKPLTPCIDLAAPAPTPRWAPVKIYTH</sequence>
<name>A0A0L0DLW5_THETB</name>
<proteinExistence type="predicted"/>
<dbReference type="GeneID" id="25567410"/>